<dbReference type="STRING" id="39029.BSR42_02875"/>
<feature type="transmembrane region" description="Helical" evidence="1">
    <location>
        <begin position="6"/>
        <end position="23"/>
    </location>
</feature>
<feature type="transmembrane region" description="Helical" evidence="1">
    <location>
        <begin position="103"/>
        <end position="123"/>
    </location>
</feature>
<evidence type="ECO:0000313" key="2">
    <source>
        <dbReference type="EMBL" id="KMO87819.1"/>
    </source>
</evidence>
<feature type="transmembrane region" description="Helical" evidence="1">
    <location>
        <begin position="168"/>
        <end position="187"/>
    </location>
</feature>
<keyword evidence="1" id="KW-0812">Transmembrane</keyword>
<dbReference type="Proteomes" id="UP000036503">
    <property type="component" value="Unassembled WGS sequence"/>
</dbReference>
<name>A0A0J6WYT2_9FIRM</name>
<feature type="transmembrane region" description="Helical" evidence="1">
    <location>
        <begin position="135"/>
        <end position="156"/>
    </location>
</feature>
<dbReference type="EMBL" id="LEKT01000001">
    <property type="protein sequence ID" value="KMO87819.1"/>
    <property type="molecule type" value="Genomic_DNA"/>
</dbReference>
<organism evidence="2 3">
    <name type="scientific">Megasphaera cerevisiae DSM 20462</name>
    <dbReference type="NCBI Taxonomy" id="1122219"/>
    <lineage>
        <taxon>Bacteria</taxon>
        <taxon>Bacillati</taxon>
        <taxon>Bacillota</taxon>
        <taxon>Negativicutes</taxon>
        <taxon>Veillonellales</taxon>
        <taxon>Veillonellaceae</taxon>
        <taxon>Megasphaera</taxon>
    </lineage>
</organism>
<sequence>MRNFAEIAFDLVYLIGVISVGFLMIKNNRAAQYKLFGIMAVILGAGDAFHLVPRVYALATTGLTSFTGLLGTGKLITSITMTVFYVLLYYVWRSRYHIAGRDLLTIAVWCLAGLRIVLCLFPQNEWLSAVPPLSWGIYRNIPFALLGLLIIVLFYTSAKEHTDTAFRWMWLTITLSFACYIPVVLWAQTLPAVGMLMIPKTCAYVWTVLIGYRSMKNQDKDEFISENSLPSGL</sequence>
<protein>
    <submittedName>
        <fullName evidence="2">Membrane protein</fullName>
    </submittedName>
</protein>
<feature type="transmembrane region" description="Helical" evidence="1">
    <location>
        <begin position="35"/>
        <end position="52"/>
    </location>
</feature>
<gene>
    <name evidence="2" type="ORF">AB840_00015</name>
</gene>
<keyword evidence="1" id="KW-0472">Membrane</keyword>
<accession>A0A0J6WYT2</accession>
<keyword evidence="1" id="KW-1133">Transmembrane helix</keyword>
<feature type="transmembrane region" description="Helical" evidence="1">
    <location>
        <begin position="193"/>
        <end position="212"/>
    </location>
</feature>
<feature type="transmembrane region" description="Helical" evidence="1">
    <location>
        <begin position="72"/>
        <end position="91"/>
    </location>
</feature>
<dbReference type="RefSeq" id="WP_048512776.1">
    <property type="nucleotide sequence ID" value="NZ_FUXD01000005.1"/>
</dbReference>
<evidence type="ECO:0000256" key="1">
    <source>
        <dbReference type="SAM" id="Phobius"/>
    </source>
</evidence>
<dbReference type="OrthoDB" id="1644899at2"/>
<reference evidence="2 3" key="1">
    <citation type="submission" date="2015-06" db="EMBL/GenBank/DDBJ databases">
        <title>Draft genome sequence of beer spoilage bacterium Megasphaera cerevisiae type strain 20462.</title>
        <authorList>
            <person name="Kutumbaka K."/>
            <person name="Pasmowitz J."/>
            <person name="Mategko J."/>
            <person name="Reyes D."/>
            <person name="Friedrich A."/>
            <person name="Han S."/>
            <person name="Martens-Habbena W."/>
            <person name="Neal-McKinney J."/>
            <person name="Janagama H.K."/>
            <person name="Nadala C."/>
            <person name="Samadpour M."/>
        </authorList>
    </citation>
    <scope>NUCLEOTIDE SEQUENCE [LARGE SCALE GENOMIC DNA]</scope>
    <source>
        <strain evidence="2 3">DSM 20462</strain>
    </source>
</reference>
<dbReference type="InParanoid" id="A0A0J6WYT2"/>
<evidence type="ECO:0000313" key="3">
    <source>
        <dbReference type="Proteomes" id="UP000036503"/>
    </source>
</evidence>
<comment type="caution">
    <text evidence="2">The sequence shown here is derived from an EMBL/GenBank/DDBJ whole genome shotgun (WGS) entry which is preliminary data.</text>
</comment>
<keyword evidence="3" id="KW-1185">Reference proteome</keyword>
<dbReference type="AlphaFoldDB" id="A0A0J6WYT2"/>
<dbReference type="PATRIC" id="fig|1122219.3.peg.4"/>
<proteinExistence type="predicted"/>